<dbReference type="GO" id="GO:0030983">
    <property type="term" value="F:mismatched DNA binding"/>
    <property type="evidence" value="ECO:0007669"/>
    <property type="project" value="InterPro"/>
</dbReference>
<gene>
    <name evidence="9" type="ORF">CXG81DRAFT_26603</name>
</gene>
<dbReference type="InterPro" id="IPR036187">
    <property type="entry name" value="DNA_mismatch_repair_MutS_sf"/>
</dbReference>
<dbReference type="InterPro" id="IPR000432">
    <property type="entry name" value="DNA_mismatch_repair_MutS_C"/>
</dbReference>
<proteinExistence type="inferred from homology"/>
<dbReference type="Proteomes" id="UP000274922">
    <property type="component" value="Unassembled WGS sequence"/>
</dbReference>
<dbReference type="GO" id="GO:0005739">
    <property type="term" value="C:mitochondrion"/>
    <property type="evidence" value="ECO:0007669"/>
    <property type="project" value="TreeGrafter"/>
</dbReference>
<dbReference type="PANTHER" id="PTHR11361">
    <property type="entry name" value="DNA MISMATCH REPAIR PROTEIN MUTS FAMILY MEMBER"/>
    <property type="match status" value="1"/>
</dbReference>
<keyword evidence="3" id="KW-0227">DNA damage</keyword>
<dbReference type="GO" id="GO:0006298">
    <property type="term" value="P:mismatch repair"/>
    <property type="evidence" value="ECO:0007669"/>
    <property type="project" value="InterPro"/>
</dbReference>
<feature type="region of interest" description="Disordered" evidence="7">
    <location>
        <begin position="119"/>
        <end position="145"/>
    </location>
</feature>
<evidence type="ECO:0000259" key="8">
    <source>
        <dbReference type="PROSITE" id="PS00486"/>
    </source>
</evidence>
<dbReference type="GO" id="GO:0005634">
    <property type="term" value="C:nucleus"/>
    <property type="evidence" value="ECO:0007669"/>
    <property type="project" value="TreeGrafter"/>
</dbReference>
<dbReference type="Gene3D" id="3.40.50.300">
    <property type="entry name" value="P-loop containing nucleotide triphosphate hydrolases"/>
    <property type="match status" value="1"/>
</dbReference>
<keyword evidence="10" id="KW-1185">Reference proteome</keyword>
<dbReference type="Pfam" id="PF05192">
    <property type="entry name" value="MutS_III"/>
    <property type="match status" value="1"/>
</dbReference>
<dbReference type="InterPro" id="IPR007696">
    <property type="entry name" value="DNA_mismatch_repair_MutS_core"/>
</dbReference>
<dbReference type="PROSITE" id="PS00486">
    <property type="entry name" value="DNA_MISMATCH_REPAIR_2"/>
    <property type="match status" value="1"/>
</dbReference>
<dbReference type="SUPFAM" id="SSF53150">
    <property type="entry name" value="DNA repair protein MutS, domain II"/>
    <property type="match status" value="1"/>
</dbReference>
<evidence type="ECO:0000256" key="1">
    <source>
        <dbReference type="ARBA" id="ARBA00006271"/>
    </source>
</evidence>
<dbReference type="SUPFAM" id="SSF55271">
    <property type="entry name" value="DNA repair protein MutS, domain I"/>
    <property type="match status" value="1"/>
</dbReference>
<dbReference type="SUPFAM" id="SSF48334">
    <property type="entry name" value="DNA repair protein MutS, domain III"/>
    <property type="match status" value="1"/>
</dbReference>
<organism evidence="9 10">
    <name type="scientific">Caulochytrium protostelioides</name>
    <dbReference type="NCBI Taxonomy" id="1555241"/>
    <lineage>
        <taxon>Eukaryota</taxon>
        <taxon>Fungi</taxon>
        <taxon>Fungi incertae sedis</taxon>
        <taxon>Chytridiomycota</taxon>
        <taxon>Chytridiomycota incertae sedis</taxon>
        <taxon>Chytridiomycetes</taxon>
        <taxon>Caulochytriales</taxon>
        <taxon>Caulochytriaceae</taxon>
        <taxon>Caulochytrium</taxon>
    </lineage>
</organism>
<keyword evidence="6" id="KW-0234">DNA repair</keyword>
<keyword evidence="5" id="KW-0238">DNA-binding</keyword>
<dbReference type="AlphaFoldDB" id="A0A4P9X6A4"/>
<evidence type="ECO:0000256" key="2">
    <source>
        <dbReference type="ARBA" id="ARBA00022741"/>
    </source>
</evidence>
<feature type="domain" description="DNA mismatch repair proteins mutS family" evidence="8">
    <location>
        <begin position="805"/>
        <end position="821"/>
    </location>
</feature>
<protein>
    <recommendedName>
        <fullName evidence="8">DNA mismatch repair proteins mutS family domain-containing protein</fullName>
    </recommendedName>
</protein>
<evidence type="ECO:0000256" key="4">
    <source>
        <dbReference type="ARBA" id="ARBA00022840"/>
    </source>
</evidence>
<comment type="similarity">
    <text evidence="1">Belongs to the DNA mismatch repair MutS family.</text>
</comment>
<dbReference type="InterPro" id="IPR007695">
    <property type="entry name" value="DNA_mismatch_repair_MutS-lik_N"/>
</dbReference>
<evidence type="ECO:0000256" key="7">
    <source>
        <dbReference type="SAM" id="MobiDB-lite"/>
    </source>
</evidence>
<evidence type="ECO:0000256" key="5">
    <source>
        <dbReference type="ARBA" id="ARBA00023125"/>
    </source>
</evidence>
<dbReference type="InterPro" id="IPR045076">
    <property type="entry name" value="MutS"/>
</dbReference>
<dbReference type="InterPro" id="IPR017261">
    <property type="entry name" value="DNA_mismatch_repair_MutS/MSH"/>
</dbReference>
<dbReference type="SUPFAM" id="SSF52540">
    <property type="entry name" value="P-loop containing nucleoside triphosphate hydrolases"/>
    <property type="match status" value="1"/>
</dbReference>
<dbReference type="EMBL" id="ML014203">
    <property type="protein sequence ID" value="RKP00698.1"/>
    <property type="molecule type" value="Genomic_DNA"/>
</dbReference>
<evidence type="ECO:0000256" key="3">
    <source>
        <dbReference type="ARBA" id="ARBA00022763"/>
    </source>
</evidence>
<evidence type="ECO:0000313" key="10">
    <source>
        <dbReference type="Proteomes" id="UP000274922"/>
    </source>
</evidence>
<dbReference type="Gene3D" id="3.40.1170.10">
    <property type="entry name" value="DNA repair protein MutS, domain I"/>
    <property type="match status" value="1"/>
</dbReference>
<dbReference type="Pfam" id="PF00488">
    <property type="entry name" value="MutS_V"/>
    <property type="match status" value="1"/>
</dbReference>
<reference evidence="10" key="1">
    <citation type="journal article" date="2018" name="Nat. Microbiol.">
        <title>Leveraging single-cell genomics to expand the fungal tree of life.</title>
        <authorList>
            <person name="Ahrendt S.R."/>
            <person name="Quandt C.A."/>
            <person name="Ciobanu D."/>
            <person name="Clum A."/>
            <person name="Salamov A."/>
            <person name="Andreopoulos B."/>
            <person name="Cheng J.F."/>
            <person name="Woyke T."/>
            <person name="Pelin A."/>
            <person name="Henrissat B."/>
            <person name="Reynolds N.K."/>
            <person name="Benny G.L."/>
            <person name="Smith M.E."/>
            <person name="James T.Y."/>
            <person name="Grigoriev I.V."/>
        </authorList>
    </citation>
    <scope>NUCLEOTIDE SEQUENCE [LARGE SCALE GENOMIC DNA]</scope>
    <source>
        <strain evidence="10">ATCC 52028</strain>
    </source>
</reference>
<dbReference type="Gene3D" id="1.10.1420.10">
    <property type="match status" value="1"/>
</dbReference>
<dbReference type="Pfam" id="PF01624">
    <property type="entry name" value="MutS_I"/>
    <property type="match status" value="1"/>
</dbReference>
<dbReference type="PANTHER" id="PTHR11361:SF34">
    <property type="entry name" value="DNA MISMATCH REPAIR PROTEIN MSH1, MITOCHONDRIAL"/>
    <property type="match status" value="1"/>
</dbReference>
<keyword evidence="2" id="KW-0547">Nucleotide-binding</keyword>
<evidence type="ECO:0000256" key="6">
    <source>
        <dbReference type="ARBA" id="ARBA00023204"/>
    </source>
</evidence>
<accession>A0A4P9X6A4</accession>
<evidence type="ECO:0000313" key="9">
    <source>
        <dbReference type="EMBL" id="RKP00698.1"/>
    </source>
</evidence>
<dbReference type="GO" id="GO:0140664">
    <property type="term" value="F:ATP-dependent DNA damage sensor activity"/>
    <property type="evidence" value="ECO:0007669"/>
    <property type="project" value="InterPro"/>
</dbReference>
<dbReference type="InterPro" id="IPR027417">
    <property type="entry name" value="P-loop_NTPase"/>
</dbReference>
<dbReference type="OrthoDB" id="10252754at2759"/>
<dbReference type="STRING" id="1555241.A0A4P9X6A4"/>
<dbReference type="InterPro" id="IPR036678">
    <property type="entry name" value="MutS_con_dom_sf"/>
</dbReference>
<dbReference type="PIRSF" id="PIRSF037677">
    <property type="entry name" value="DNA_mis_repair_Msh6"/>
    <property type="match status" value="1"/>
</dbReference>
<dbReference type="SMART" id="SM00534">
    <property type="entry name" value="MUTSac"/>
    <property type="match status" value="1"/>
</dbReference>
<dbReference type="SMART" id="SM00533">
    <property type="entry name" value="MUTSd"/>
    <property type="match status" value="1"/>
</dbReference>
<name>A0A4P9X6A4_9FUNG</name>
<dbReference type="InterPro" id="IPR016151">
    <property type="entry name" value="DNA_mismatch_repair_MutS_N"/>
</dbReference>
<keyword evidence="4" id="KW-0067">ATP-binding</keyword>
<dbReference type="Gene3D" id="3.30.420.110">
    <property type="entry name" value="MutS, connector domain"/>
    <property type="match status" value="1"/>
</dbReference>
<sequence length="920" mass="100208">MCPRLARGRRWLAGASDPPSEGDAAADGALLNPNRDVGFLRLARNLQRQYPEYVFLIQKGSFFEIYDFGGHLEEVSNRLGLKIARGQPPFAGFPVSKLDTYLRRFMAEQYRVAVVEQQNPMNGDGDHGDDNGGDTRPASGTSRVMPRRITRLLTPGTVTELDHLDVVTDENRFCLSVEPLEGTDELVALAWADLTTSEYHQTTLPLDQVMAEIQRLRPMEVMMHPRLVAPIEKRILTTIAHFMQHHGIAYVASPPTPPVTIPSEQLAKLFSGDPHPPGYDPINGAGHVLIGYFLRSLPCQAFHLSRLHAQRHRVMGVDANTLKTLGVLGEGQLYSELAHAAQTPMGKRAIRLRLTRPSNDLALVNRRLAQVQMLVEDRVLADTIRRTLAPIRDLPRATQTLVGRGRAKDVAILHVGLKQYAALMACLPTSHPPFDDAPYPQVDALIAATDLFDTRAADASSPSPKSGGSFGAAPDPLMASLCFNDDPSRMAGADLPIRYGVDPALDAAYDRLAVIAAQCVQVRTDLQAFLQLPQPPALMADVTYGVYVYVTASTSKAAADMKAVLRAASTGADATTPPMARATTTTGTDAADVAKVTDTLAGLRLVTATARTMRVALPRLSALREAYVACQQQVAEQRQQVFQRLRHTIDTWCPVLAQCAEILGELDTTQSFAAWAVKHGAVRPTMTLDRVTRIVGGRHPVVERNQQRRLAAFVANDCAFDDEHRMSLVMGPNMGGKSTYLRSVGLIHLMAQAGCYVPAAAATLGMADHLFSRIGSADDLAGNRSTFMVEMEETGHIVREATAASVCIFDEVGRGTSVEDGKTIAAALIDHLVHAIGCRTLFATHYLDLHDVLHSLDHIRCMHTALLRLPDGQFAYDYRIRPGIAHASYGLVVAQSAGIPAAIIERARSYQRKLGYPDAS</sequence>
<dbReference type="GO" id="GO:0005524">
    <property type="term" value="F:ATP binding"/>
    <property type="evidence" value="ECO:0007669"/>
    <property type="project" value="UniProtKB-KW"/>
</dbReference>
<dbReference type="GO" id="GO:0043504">
    <property type="term" value="P:mitochondrial DNA repair"/>
    <property type="evidence" value="ECO:0007669"/>
    <property type="project" value="TreeGrafter"/>
</dbReference>